<gene>
    <name evidence="12" type="ORF">SAMEA4029010_CIC11G00000003800</name>
</gene>
<evidence type="ECO:0000256" key="3">
    <source>
        <dbReference type="ARBA" id="ARBA00022692"/>
    </source>
</evidence>
<evidence type="ECO:0000313" key="13">
    <source>
        <dbReference type="Proteomes" id="UP000182334"/>
    </source>
</evidence>
<dbReference type="GO" id="GO:0005886">
    <property type="term" value="C:plasma membrane"/>
    <property type="evidence" value="ECO:0007669"/>
    <property type="project" value="TreeGrafter"/>
</dbReference>
<dbReference type="AlphaFoldDB" id="A0A1L0FXT2"/>
<dbReference type="InterPro" id="IPR013099">
    <property type="entry name" value="K_chnl_dom"/>
</dbReference>
<evidence type="ECO:0000313" key="12">
    <source>
        <dbReference type="EMBL" id="SGZ49330.1"/>
    </source>
</evidence>
<feature type="transmembrane region" description="Helical" evidence="10">
    <location>
        <begin position="445"/>
        <end position="466"/>
    </location>
</feature>
<feature type="domain" description="Potassium channel" evidence="11">
    <location>
        <begin position="265"/>
        <end position="335"/>
    </location>
</feature>
<evidence type="ECO:0000256" key="7">
    <source>
        <dbReference type="ARBA" id="ARBA00023303"/>
    </source>
</evidence>
<keyword evidence="2 8" id="KW-0813">Transport</keyword>
<dbReference type="STRING" id="45354.A0A1L0FXT2"/>
<dbReference type="GO" id="GO:0015271">
    <property type="term" value="F:outward rectifier potassium channel activity"/>
    <property type="evidence" value="ECO:0007669"/>
    <property type="project" value="TreeGrafter"/>
</dbReference>
<feature type="transmembrane region" description="Helical" evidence="10">
    <location>
        <begin position="286"/>
        <end position="305"/>
    </location>
</feature>
<dbReference type="PANTHER" id="PTHR11003">
    <property type="entry name" value="POTASSIUM CHANNEL, SUBFAMILY K"/>
    <property type="match status" value="1"/>
</dbReference>
<name>A0A1L0FXT2_9ASCO</name>
<evidence type="ECO:0000256" key="2">
    <source>
        <dbReference type="ARBA" id="ARBA00022448"/>
    </source>
</evidence>
<keyword evidence="5 8" id="KW-0406">Ion transport</keyword>
<keyword evidence="3 8" id="KW-0812">Transmembrane</keyword>
<keyword evidence="6 10" id="KW-0472">Membrane</keyword>
<keyword evidence="13" id="KW-1185">Reference proteome</keyword>
<dbReference type="Gene3D" id="1.10.287.70">
    <property type="match status" value="2"/>
</dbReference>
<protein>
    <submittedName>
        <fullName evidence="12">CIC11C00000003800</fullName>
    </submittedName>
</protein>
<organism evidence="12 13">
    <name type="scientific">Sungouiella intermedia</name>
    <dbReference type="NCBI Taxonomy" id="45354"/>
    <lineage>
        <taxon>Eukaryota</taxon>
        <taxon>Fungi</taxon>
        <taxon>Dikarya</taxon>
        <taxon>Ascomycota</taxon>
        <taxon>Saccharomycotina</taxon>
        <taxon>Pichiomycetes</taxon>
        <taxon>Metschnikowiaceae</taxon>
        <taxon>Sungouiella</taxon>
    </lineage>
</organism>
<dbReference type="GO" id="GO:0030322">
    <property type="term" value="P:stabilization of membrane potential"/>
    <property type="evidence" value="ECO:0007669"/>
    <property type="project" value="TreeGrafter"/>
</dbReference>
<keyword evidence="4 10" id="KW-1133">Transmembrane helix</keyword>
<feature type="transmembrane region" description="Helical" evidence="10">
    <location>
        <begin position="256"/>
        <end position="274"/>
    </location>
</feature>
<sequence>MPPPLLRKRLTSAKKALGILQNNVARELRSETLLNYQDKLLPVLSNTYYDLLRELQSHEGESVALPRSTLALKHTLHVPIITVTNLTVQPGEDHFIIWLLISSFLPLVAACMAPLGNLISLVGLVEHWRISIETGKAVLDIGYVFSLNIASFVLGIVGNMSLVMNFSGKMRYLVTQSVSIICWILAATFLLIAVLLTNREFSGPNATFERSEGFWLAVFTTVMYYSCSVILMVNFIGYKLDKYPPTFNLDKKQRLLMSYTIAFSVWQAVGSISMTHLISNLSYGTSLYYCTVSMLTIGLGDIVPITAGAKVFALIFSFIGVIIMGLIVATIRQVVLSSAGPSIFWHFVEKNRIRVLKTLEEKNVHLTTEESFRQMRLLRAKVRLHQTNVSLVISITVFLSFWLIGALIFHFVEKWGFFNSVYFCFLCLVTIGYGDFHPSTAFGRIFFIQWAITAIPLMTILISNVGDKLYEFADRVDTIATFLLSWRTWVAAFSCWPLETSDAEVERKIDQEDLEENIEVEEVEEETALDEDVDVETSLEEEGIDAVLEGADTEVGKAKVITDQFQSDSSGITNLPNGTNVNDVQRIILERLQISSRILDRLNTLRVVMLDGLEDPQKRYTVEEWTELLLKLQHEDNDQTLDPKYWLGDSSPLRLPIKEPNYLLLKLFFRIEEDLQQLIESQNQALRRLYATDPHIEKDSGVAFTPPRKVRSQSSLT</sequence>
<proteinExistence type="inferred from homology"/>
<dbReference type="PRINTS" id="PR01333">
    <property type="entry name" value="2POREKCHANEL"/>
</dbReference>
<feature type="transmembrane region" description="Helical" evidence="10">
    <location>
        <begin position="137"/>
        <end position="157"/>
    </location>
</feature>
<evidence type="ECO:0000256" key="10">
    <source>
        <dbReference type="SAM" id="Phobius"/>
    </source>
</evidence>
<evidence type="ECO:0000256" key="4">
    <source>
        <dbReference type="ARBA" id="ARBA00022989"/>
    </source>
</evidence>
<dbReference type="EMBL" id="LT635757">
    <property type="protein sequence ID" value="SGZ49330.1"/>
    <property type="molecule type" value="Genomic_DNA"/>
</dbReference>
<dbReference type="PANTHER" id="PTHR11003:SF342">
    <property type="entry name" value="OUTWARD-RECTIFIER POTASSIUM CHANNEL TOK1"/>
    <property type="match status" value="1"/>
</dbReference>
<evidence type="ECO:0000256" key="8">
    <source>
        <dbReference type="RuleBase" id="RU003857"/>
    </source>
</evidence>
<feature type="transmembrane region" description="Helical" evidence="10">
    <location>
        <begin position="311"/>
        <end position="331"/>
    </location>
</feature>
<feature type="transmembrane region" description="Helical" evidence="10">
    <location>
        <begin position="216"/>
        <end position="236"/>
    </location>
</feature>
<dbReference type="SUPFAM" id="SSF81324">
    <property type="entry name" value="Voltage-gated potassium channels"/>
    <property type="match status" value="2"/>
</dbReference>
<dbReference type="InterPro" id="IPR003280">
    <property type="entry name" value="2pore_dom_K_chnl"/>
</dbReference>
<feature type="transmembrane region" description="Helical" evidence="10">
    <location>
        <begin position="415"/>
        <end position="433"/>
    </location>
</feature>
<evidence type="ECO:0000256" key="6">
    <source>
        <dbReference type="ARBA" id="ARBA00023136"/>
    </source>
</evidence>
<feature type="transmembrane region" description="Helical" evidence="10">
    <location>
        <begin position="95"/>
        <end position="125"/>
    </location>
</feature>
<feature type="domain" description="Potassium channel" evidence="11">
    <location>
        <begin position="398"/>
        <end position="469"/>
    </location>
</feature>
<comment type="similarity">
    <text evidence="8">Belongs to the two pore domain potassium channel (TC 1.A.1.8) family.</text>
</comment>
<dbReference type="GO" id="GO:0022841">
    <property type="term" value="F:potassium ion leak channel activity"/>
    <property type="evidence" value="ECO:0007669"/>
    <property type="project" value="TreeGrafter"/>
</dbReference>
<evidence type="ECO:0000256" key="5">
    <source>
        <dbReference type="ARBA" id="ARBA00023065"/>
    </source>
</evidence>
<evidence type="ECO:0000256" key="1">
    <source>
        <dbReference type="ARBA" id="ARBA00004141"/>
    </source>
</evidence>
<dbReference type="Pfam" id="PF07885">
    <property type="entry name" value="Ion_trans_2"/>
    <property type="match status" value="2"/>
</dbReference>
<keyword evidence="7 8" id="KW-0407">Ion channel</keyword>
<evidence type="ECO:0000259" key="11">
    <source>
        <dbReference type="Pfam" id="PF07885"/>
    </source>
</evidence>
<dbReference type="Proteomes" id="UP000182334">
    <property type="component" value="Chromosome II"/>
</dbReference>
<dbReference type="OrthoDB" id="297496at2759"/>
<reference evidence="12 13" key="1">
    <citation type="submission" date="2016-10" db="EMBL/GenBank/DDBJ databases">
        <authorList>
            <person name="de Groot N.N."/>
        </authorList>
    </citation>
    <scope>NUCLEOTIDE SEQUENCE [LARGE SCALE GENOMIC DNA]</scope>
    <source>
        <strain evidence="12 13">CBS 141442</strain>
    </source>
</reference>
<feature type="transmembrane region" description="Helical" evidence="10">
    <location>
        <begin position="177"/>
        <end position="196"/>
    </location>
</feature>
<accession>A0A1L0FXT2</accession>
<feature type="region of interest" description="Disordered" evidence="9">
    <location>
        <begin position="698"/>
        <end position="717"/>
    </location>
</feature>
<comment type="subcellular location">
    <subcellularLocation>
        <location evidence="1">Membrane</location>
        <topology evidence="1">Multi-pass membrane protein</topology>
    </subcellularLocation>
</comment>
<evidence type="ECO:0000256" key="9">
    <source>
        <dbReference type="SAM" id="MobiDB-lite"/>
    </source>
</evidence>
<feature type="transmembrane region" description="Helical" evidence="10">
    <location>
        <begin position="389"/>
        <end position="409"/>
    </location>
</feature>